<organism evidence="2 3">
    <name type="scientific">Ascaris lumbricoides</name>
    <name type="common">Giant roundworm</name>
    <dbReference type="NCBI Taxonomy" id="6252"/>
    <lineage>
        <taxon>Eukaryota</taxon>
        <taxon>Metazoa</taxon>
        <taxon>Ecdysozoa</taxon>
        <taxon>Nematoda</taxon>
        <taxon>Chromadorea</taxon>
        <taxon>Rhabditida</taxon>
        <taxon>Spirurina</taxon>
        <taxon>Ascaridomorpha</taxon>
        <taxon>Ascaridoidea</taxon>
        <taxon>Ascarididae</taxon>
        <taxon>Ascaris</taxon>
    </lineage>
</organism>
<keyword evidence="2" id="KW-1185">Reference proteome</keyword>
<proteinExistence type="predicted"/>
<protein>
    <submittedName>
        <fullName evidence="3">ERCC4 domain-containing protein</fullName>
    </submittedName>
</protein>
<evidence type="ECO:0000313" key="2">
    <source>
        <dbReference type="Proteomes" id="UP000036681"/>
    </source>
</evidence>
<accession>A0A0M3HIA4</accession>
<dbReference type="WBParaSite" id="ALUE_0000124901-mRNA-1">
    <property type="protein sequence ID" value="ALUE_0000124901-mRNA-1"/>
    <property type="gene ID" value="ALUE_0000124901"/>
</dbReference>
<feature type="compositionally biased region" description="Basic and acidic residues" evidence="1">
    <location>
        <begin position="89"/>
        <end position="98"/>
    </location>
</feature>
<reference evidence="3" key="1">
    <citation type="submission" date="2017-02" db="UniProtKB">
        <authorList>
            <consortium name="WormBaseParasite"/>
        </authorList>
    </citation>
    <scope>IDENTIFICATION</scope>
</reference>
<evidence type="ECO:0000313" key="3">
    <source>
        <dbReference type="WBParaSite" id="ALUE_0000124901-mRNA-1"/>
    </source>
</evidence>
<feature type="region of interest" description="Disordered" evidence="1">
    <location>
        <begin position="83"/>
        <end position="103"/>
    </location>
</feature>
<evidence type="ECO:0000256" key="1">
    <source>
        <dbReference type="SAM" id="MobiDB-lite"/>
    </source>
</evidence>
<dbReference type="AlphaFoldDB" id="A0A0M3HIA4"/>
<dbReference type="Proteomes" id="UP000036681">
    <property type="component" value="Unplaced"/>
</dbReference>
<sequence>MSDETIEEYKTSLDTVMKFLRGDNIEKSHTPIVSSVRTLKAQTIAPGGIEMIVASMDDTFELHSALITSTDEQVNNIVMNSSMMLGSNDPRRSNKNDLKSTSNSEQIRKKFFTFDSYLPLKQHGRTSSISSTYEKCSCDLCCILEENYADIHDERKENEISLQQIKHMESNDSDKINDNSHLNMDNADEKTIDSFANINESKTHHITNAMCVHADNILADLFTDTDEYPMIYIHKSGPSRHTIYSFLKLSKLPIDYSFYEPISIMFDKNSGKLTPACAKNFIEV</sequence>
<name>A0A0M3HIA4_ASCLU</name>